<evidence type="ECO:0000313" key="1">
    <source>
        <dbReference type="EMBL" id="CAG9291428.1"/>
    </source>
</evidence>
<reference evidence="1" key="1">
    <citation type="submission" date="2022-02" db="EMBL/GenBank/DDBJ databases">
        <authorList>
            <person name="Giguere J D."/>
        </authorList>
    </citation>
    <scope>NUCLEOTIDE SEQUENCE</scope>
    <source>
        <strain evidence="1">CCAP 1055/1</strain>
    </source>
</reference>
<organism evidence="1">
    <name type="scientific">Phaeodactylum tricornutum</name>
    <name type="common">Diatom</name>
    <dbReference type="NCBI Taxonomy" id="2850"/>
    <lineage>
        <taxon>Eukaryota</taxon>
        <taxon>Sar</taxon>
        <taxon>Stramenopiles</taxon>
        <taxon>Ochrophyta</taxon>
        <taxon>Bacillariophyta</taxon>
        <taxon>Bacillariophyceae</taxon>
        <taxon>Bacillariophycidae</taxon>
        <taxon>Naviculales</taxon>
        <taxon>Phaeodactylaceae</taxon>
        <taxon>Phaeodactylum</taxon>
    </lineage>
</organism>
<dbReference type="Proteomes" id="UP000836788">
    <property type="component" value="Chromosome 6"/>
</dbReference>
<dbReference type="EMBL" id="OU594947">
    <property type="protein sequence ID" value="CAG9291428.1"/>
    <property type="molecule type" value="Genomic_DNA"/>
</dbReference>
<protein>
    <submittedName>
        <fullName evidence="1">Uncharacterized protein</fullName>
    </submittedName>
</protein>
<gene>
    <name evidence="1" type="ORF">PTTT1_LOCUS47527</name>
</gene>
<sequence>MPKICDGCVQQVLVGNVFQQSLLQPVQAFGPALVPHYPCRYAMIQQRVSSDLDDVDVENEAILGYNNIPPTTAHCIPTRKDPIQSLDSMTYESDLIKTWEQDPSQQKGFYRDVERLRRYFAGLPVIKAVYRVLKEAKQIKLLLVV</sequence>
<dbReference type="AlphaFoldDB" id="A0A8J9SEA2"/>
<accession>A0A8J9SEA2</accession>
<name>A0A8J9SEA2_PHATR</name>
<proteinExistence type="predicted"/>